<keyword evidence="1" id="KW-0808">Transferase</keyword>
<dbReference type="PANTHER" id="PTHR44329">
    <property type="entry name" value="SERINE/THREONINE-PROTEIN KINASE TNNI3K-RELATED"/>
    <property type="match status" value="1"/>
</dbReference>
<dbReference type="OrthoDB" id="5966500at2759"/>
<evidence type="ECO:0000256" key="3">
    <source>
        <dbReference type="ARBA" id="ARBA00022777"/>
    </source>
</evidence>
<reference evidence="6" key="1">
    <citation type="journal article" date="2019" name="Environ. Microbiol.">
        <title>Fungal ecological strategies reflected in gene transcription - a case study of two litter decomposers.</title>
        <authorList>
            <person name="Barbi F."/>
            <person name="Kohler A."/>
            <person name="Barry K."/>
            <person name="Baskaran P."/>
            <person name="Daum C."/>
            <person name="Fauchery L."/>
            <person name="Ihrmark K."/>
            <person name="Kuo A."/>
            <person name="LaButti K."/>
            <person name="Lipzen A."/>
            <person name="Morin E."/>
            <person name="Grigoriev I.V."/>
            <person name="Henrissat B."/>
            <person name="Lindahl B."/>
            <person name="Martin F."/>
        </authorList>
    </citation>
    <scope>NUCLEOTIDE SEQUENCE</scope>
    <source>
        <strain evidence="6">JB14</strain>
    </source>
</reference>
<evidence type="ECO:0000256" key="2">
    <source>
        <dbReference type="ARBA" id="ARBA00022741"/>
    </source>
</evidence>
<dbReference type="SUPFAM" id="SSF56112">
    <property type="entry name" value="Protein kinase-like (PK-like)"/>
    <property type="match status" value="1"/>
</dbReference>
<gene>
    <name evidence="6" type="ORF">BT96DRAFT_468135</name>
</gene>
<evidence type="ECO:0000256" key="4">
    <source>
        <dbReference type="ARBA" id="ARBA00022840"/>
    </source>
</evidence>
<evidence type="ECO:0000313" key="6">
    <source>
        <dbReference type="EMBL" id="KAE9410092.1"/>
    </source>
</evidence>
<dbReference type="EMBL" id="ML769386">
    <property type="protein sequence ID" value="KAE9410092.1"/>
    <property type="molecule type" value="Genomic_DNA"/>
</dbReference>
<dbReference type="Pfam" id="PF07714">
    <property type="entry name" value="PK_Tyr_Ser-Thr"/>
    <property type="match status" value="1"/>
</dbReference>
<keyword evidence="3 6" id="KW-0418">Kinase</keyword>
<dbReference type="InterPro" id="IPR011009">
    <property type="entry name" value="Kinase-like_dom_sf"/>
</dbReference>
<dbReference type="InterPro" id="IPR051681">
    <property type="entry name" value="Ser/Thr_Kinases-Pseudokinases"/>
</dbReference>
<keyword evidence="4" id="KW-0067">ATP-binding</keyword>
<keyword evidence="2" id="KW-0547">Nucleotide-binding</keyword>
<dbReference type="GO" id="GO:0004674">
    <property type="term" value="F:protein serine/threonine kinase activity"/>
    <property type="evidence" value="ECO:0007669"/>
    <property type="project" value="TreeGrafter"/>
</dbReference>
<dbReference type="GO" id="GO:0005524">
    <property type="term" value="F:ATP binding"/>
    <property type="evidence" value="ECO:0007669"/>
    <property type="project" value="UniProtKB-KW"/>
</dbReference>
<name>A0A6A4ID27_9AGAR</name>
<dbReference type="InterPro" id="IPR000719">
    <property type="entry name" value="Prot_kinase_dom"/>
</dbReference>
<protein>
    <submittedName>
        <fullName evidence="6">Kinase-like protein</fullName>
    </submittedName>
</protein>
<organism evidence="6 7">
    <name type="scientific">Gymnopus androsaceus JB14</name>
    <dbReference type="NCBI Taxonomy" id="1447944"/>
    <lineage>
        <taxon>Eukaryota</taxon>
        <taxon>Fungi</taxon>
        <taxon>Dikarya</taxon>
        <taxon>Basidiomycota</taxon>
        <taxon>Agaricomycotina</taxon>
        <taxon>Agaricomycetes</taxon>
        <taxon>Agaricomycetidae</taxon>
        <taxon>Agaricales</taxon>
        <taxon>Marasmiineae</taxon>
        <taxon>Omphalotaceae</taxon>
        <taxon>Gymnopus</taxon>
    </lineage>
</organism>
<sequence>MPFYENGTIIEFLKQRPHSEVDRKRMILEIALGMAFLHQNGLVHGQLRPSNIFVSPDGHATVAEYDTLQTNKNPEAHRYLSPEGWKGTVSRPSDVYAFAMCALEIFTSILPWGGLSEKHIYYLVVIEKSRPDRPDEVLLTDDIWNIIVSAWAEEPRSRPSFDLISRLWRGAISQFATPSVSNSPLHRPLRRQTLRHLSVISNGSGPPAYEDSRVVPVPASAPPSTHSFSSAETIRERIEPIHGYSWYSESEGQETMAAHPAECFPSPSSHSPAI</sequence>
<feature type="domain" description="Protein kinase" evidence="5">
    <location>
        <begin position="1"/>
        <end position="176"/>
    </location>
</feature>
<dbReference type="PROSITE" id="PS50011">
    <property type="entry name" value="PROTEIN_KINASE_DOM"/>
    <property type="match status" value="1"/>
</dbReference>
<proteinExistence type="predicted"/>
<evidence type="ECO:0000256" key="1">
    <source>
        <dbReference type="ARBA" id="ARBA00022679"/>
    </source>
</evidence>
<dbReference type="Proteomes" id="UP000799118">
    <property type="component" value="Unassembled WGS sequence"/>
</dbReference>
<dbReference type="InterPro" id="IPR001245">
    <property type="entry name" value="Ser-Thr/Tyr_kinase_cat_dom"/>
</dbReference>
<evidence type="ECO:0000259" key="5">
    <source>
        <dbReference type="PROSITE" id="PS50011"/>
    </source>
</evidence>
<evidence type="ECO:0000313" key="7">
    <source>
        <dbReference type="Proteomes" id="UP000799118"/>
    </source>
</evidence>
<dbReference type="PANTHER" id="PTHR44329:SF288">
    <property type="entry name" value="MITOGEN-ACTIVATED PROTEIN KINASE KINASE KINASE 20"/>
    <property type="match status" value="1"/>
</dbReference>
<accession>A0A6A4ID27</accession>
<dbReference type="Gene3D" id="1.10.510.10">
    <property type="entry name" value="Transferase(Phosphotransferase) domain 1"/>
    <property type="match status" value="1"/>
</dbReference>
<dbReference type="AlphaFoldDB" id="A0A6A4ID27"/>
<keyword evidence="7" id="KW-1185">Reference proteome</keyword>